<name>A0ACB7J0I2_PLECO</name>
<organism evidence="1 2">
    <name type="scientific">Pleurotus cornucopiae</name>
    <name type="common">Cornucopia mushroom</name>
    <dbReference type="NCBI Taxonomy" id="5321"/>
    <lineage>
        <taxon>Eukaryota</taxon>
        <taxon>Fungi</taxon>
        <taxon>Dikarya</taxon>
        <taxon>Basidiomycota</taxon>
        <taxon>Agaricomycotina</taxon>
        <taxon>Agaricomycetes</taxon>
        <taxon>Agaricomycetidae</taxon>
        <taxon>Agaricales</taxon>
        <taxon>Pleurotineae</taxon>
        <taxon>Pleurotaceae</taxon>
        <taxon>Pleurotus</taxon>
    </lineage>
</organism>
<comment type="caution">
    <text evidence="1">The sequence shown here is derived from an EMBL/GenBank/DDBJ whole genome shotgun (WGS) entry which is preliminary data.</text>
</comment>
<proteinExistence type="predicted"/>
<evidence type="ECO:0000313" key="2">
    <source>
        <dbReference type="Proteomes" id="UP000824881"/>
    </source>
</evidence>
<dbReference type="Proteomes" id="UP000824881">
    <property type="component" value="Unassembled WGS sequence"/>
</dbReference>
<protein>
    <submittedName>
        <fullName evidence="1">Uncharacterized protein</fullName>
    </submittedName>
</protein>
<reference evidence="1 2" key="1">
    <citation type="journal article" date="2021" name="Appl. Environ. Microbiol.">
        <title>Genetic linkage and physical mapping for an oyster mushroom Pleurotus cornucopiae and QTL analysis for the trait cap color.</title>
        <authorList>
            <person name="Zhang Y."/>
            <person name="Gao W."/>
            <person name="Sonnenberg A."/>
            <person name="Chen Q."/>
            <person name="Zhang J."/>
            <person name="Huang C."/>
        </authorList>
    </citation>
    <scope>NUCLEOTIDE SEQUENCE [LARGE SCALE GENOMIC DNA]</scope>
    <source>
        <strain evidence="1">CCMSSC00406</strain>
    </source>
</reference>
<keyword evidence="2" id="KW-1185">Reference proteome</keyword>
<gene>
    <name evidence="1" type="ORF">CCMSSC00406_0007007</name>
</gene>
<sequence>MLNGPSPTSSASSVPVPARLNQRGPSDDMDIADISDRDQSRLSVSHTQQHLTVTASTFTLTAPAALRDWFLRSASIPMYTFPSDLASQPRTGAPMEGVDPGAYIEEIPHAAMALVTAAPQDDDDTEMDSEPGSANSSPRKRHKLVSGVDTGGVSTTRTVTRIVEKGRERPPHRQQQQEVSKRRLKKKETVLNMTSAQLAEREAELRSQEQLILGKEEMLERLYAQSQQHELETREFAAQILQERMLYQNELASKEDEVQTLRREQANLQANLQRLGLREASAEPVVIISKDAEEEIEKLKGYIVEQEARISKLAKVIAVDPQPSQIAIAAFDSRPIGECYSFFNFDTISISEKAVPPTHSLFIKRFILHTLILRALFYLVEKATHLALKRLLELTSFNCKAVRTFAVRFTGRESRLLNTWWPPFSFRKLFTRKCAIGTSQTWPSQPFAAQAVFLTLLCTFLLTFLCPKPLTSQRVDSRAVSHSFPFWRISDTNPHFSHAVRLLLYTDCVHIKFSAQDSRTPTRGQKSSKAPTAQPRQTFSLNAPASTAQRSSPAHSERPSCRQPTPSASHRSSPAPSNEDPHGSQPPGGWNSPKPEGQTEHEVPDVDEKPRQSEEALGSEEAENVTDPNHASTSGRSGEGCSRCGRGSRNDDDESERRSYHSDEEQSDDEDEVPITQPYCRTCGGERRRRKTAATMRRDTVLQVKKKESSKVRREFLEECRRVFQKSFGMKGDVEYAYYEGVTADEVMSWVNGVGPGPNVEDLKLDLEDDASSEWNTEVLHILMGRLKRYCQANRNLKKHPREDAYLKDLLVERYKRARRHWKEAQLRLDETPDELVARLEAKGVVKSKEARQNARRKSKYKMRMRVLAAKTENHAERSHAMWKWAADVVNKLGVAGMSSEDSATDGEAKTECSSLPAPASALSIMSTPCPFSICVRDGQVFTAVHTTYFPEFPPRDFHMRPEDHRYDLDDTRRLSWASNEYPQLVCMPTEPIIYGGLLYGAPLLDRLDITPQTVPIVETKGRFHLDDKLQKSWFELQTMFYDVGIKMFGAAPFPPRTEFYPLPDTFGYTRLHKSRRTAVQCALRSRDAFMPLIAMLKLMYHCMAHCGANSPPIELVHWLIRQGIHAEVANLVVEVLRHFADCPQGALVDPQTVQWLPYIHKFCNRPAVHCRPIPVWFYWGLLEDMDVAKWRPPKTDVSMYCPTALQLQEYLYATPANLSPSPPSPPSAASSPPIPEARTRQRQGETMESFFEREHKWTENKAKHETPAESARRMDRLRAASKHSDPGKKGPCVFLWEKENGYDIRKYVSRGQASVIWTSFADSQRRYNSFRNEWDLCSAFDPSAIPDDEMDDEYDDEGYDDAPSADSTTAYPIKLSDLPASSGLTSSYEHLVQDPDYSPPGVSASPAVPFETMLKSFFGFLPPASPPSPPPPGTDLVPVNQVKGILGYSALNITEHLLQSTIPFVSALLAKTPTVHKSLAIHPESISAIDFARLSSSVRRWNLGRALDCRRYLKIQCVTNDETPLWHIVVEHAAIALFCARFFPCHEVDEYAIVRYFADHGISFKTPMLRPVESIVPPRSNIGYNYREDDYKPTHTDYAQYEARRDAFLLTPRGRAAIMAGGIVWRLARDVVDIGDVLAGPTDHAMIWTRTVSSDDYAYVDDTLSDYELDLICGNYKVLIDDKQEADRSWWPKYWTFKDTSLDMHEWVQNAEDWYQKRLEDIRNGTAQLRSARQWRKALYLLKKSTRLTANFEKVSQDVFPEASA</sequence>
<evidence type="ECO:0000313" key="1">
    <source>
        <dbReference type="EMBL" id="KAG9223515.1"/>
    </source>
</evidence>
<accession>A0ACB7J0I2</accession>
<dbReference type="EMBL" id="WQMT02000005">
    <property type="protein sequence ID" value="KAG9223515.1"/>
    <property type="molecule type" value="Genomic_DNA"/>
</dbReference>